<reference evidence="4" key="1">
    <citation type="submission" date="2016-10" db="EMBL/GenBank/DDBJ databases">
        <authorList>
            <person name="Varghese N."/>
            <person name="Submissions S."/>
        </authorList>
    </citation>
    <scope>NUCLEOTIDE SEQUENCE [LARGE SCALE GENOMIC DNA]</scope>
    <source>
        <strain evidence="4">CGMCC 1.10971</strain>
    </source>
</reference>
<dbReference type="InterPro" id="IPR024370">
    <property type="entry name" value="PBP_domain"/>
</dbReference>
<accession>A0A1I2RF22</accession>
<dbReference type="Pfam" id="PF12727">
    <property type="entry name" value="PBP_like"/>
    <property type="match status" value="1"/>
</dbReference>
<dbReference type="RefSeq" id="WP_090727728.1">
    <property type="nucleotide sequence ID" value="NZ_FOOU01000006.1"/>
</dbReference>
<dbReference type="PANTHER" id="PTHR38431">
    <property type="entry name" value="BLL2305 PROTEIN"/>
    <property type="match status" value="1"/>
</dbReference>
<proteinExistence type="predicted"/>
<evidence type="ECO:0000313" key="4">
    <source>
        <dbReference type="Proteomes" id="UP000198623"/>
    </source>
</evidence>
<dbReference type="Pfam" id="PF12728">
    <property type="entry name" value="HTH_17"/>
    <property type="match status" value="1"/>
</dbReference>
<evidence type="ECO:0000313" key="3">
    <source>
        <dbReference type="EMBL" id="SFG39148.1"/>
    </source>
</evidence>
<dbReference type="OrthoDB" id="9805928at2"/>
<dbReference type="AlphaFoldDB" id="A0A1I2RF22"/>
<feature type="domain" description="Helix-turn-helix" evidence="2">
    <location>
        <begin position="8"/>
        <end position="54"/>
    </location>
</feature>
<organism evidence="3 4">
    <name type="scientific">Neptunomonas qingdaonensis</name>
    <dbReference type="NCBI Taxonomy" id="1045558"/>
    <lineage>
        <taxon>Bacteria</taxon>
        <taxon>Pseudomonadati</taxon>
        <taxon>Pseudomonadota</taxon>
        <taxon>Gammaproteobacteria</taxon>
        <taxon>Oceanospirillales</taxon>
        <taxon>Oceanospirillaceae</taxon>
        <taxon>Neptunomonas</taxon>
    </lineage>
</organism>
<sequence length="302" mass="34048">MSELPPAFLNVRQLTEYLHLNEKKIYVMAAEGKIPATKLTGKWLFPKVLVDRWLLDSCHGGLLTDRLILAGSDDPLLQAVAIRLTQQLRAQALFSYTVTGTTVGLELLAQGHADACVIHWGRAEESEVRHPALIQQYNPSKNWILVHLFCRSQGLIVRAQDQSRFEDPDVAMHQSTRWVIRQQGAGSQRFLKEWLMSYSCPIERLTVSQTAYSEREMVSMIATGEADIGPGTLSAAKEFGLGFIPVCEESFDLVVPRGVYFRRLLQQLFEFLQGPEGMMLANRLQGYNLNRSGRLLWNADGE</sequence>
<keyword evidence="4" id="KW-1185">Reference proteome</keyword>
<dbReference type="Proteomes" id="UP000198623">
    <property type="component" value="Unassembled WGS sequence"/>
</dbReference>
<evidence type="ECO:0000259" key="1">
    <source>
        <dbReference type="Pfam" id="PF12727"/>
    </source>
</evidence>
<gene>
    <name evidence="3" type="ORF">SAMN05216175_10688</name>
</gene>
<dbReference type="InterPro" id="IPR041657">
    <property type="entry name" value="HTH_17"/>
</dbReference>
<name>A0A1I2RF22_9GAMM</name>
<dbReference type="PANTHER" id="PTHR38431:SF1">
    <property type="entry name" value="BLL2305 PROTEIN"/>
    <property type="match status" value="1"/>
</dbReference>
<protein>
    <submittedName>
        <fullName evidence="3">DNA binding domain-containing protein, excisionase family</fullName>
    </submittedName>
</protein>
<feature type="domain" description="PBP" evidence="1">
    <location>
        <begin position="90"/>
        <end position="273"/>
    </location>
</feature>
<dbReference type="EMBL" id="FOOU01000006">
    <property type="protein sequence ID" value="SFG39148.1"/>
    <property type="molecule type" value="Genomic_DNA"/>
</dbReference>
<evidence type="ECO:0000259" key="2">
    <source>
        <dbReference type="Pfam" id="PF12728"/>
    </source>
</evidence>
<dbReference type="STRING" id="1045558.SAMN05216175_10688"/>